<protein>
    <submittedName>
        <fullName evidence="1">Uncharacterized protein</fullName>
    </submittedName>
</protein>
<dbReference type="Proteomes" id="UP000509594">
    <property type="component" value="Chromosome"/>
</dbReference>
<dbReference type="EMBL" id="CP058215">
    <property type="protein sequence ID" value="QLC51058.1"/>
    <property type="molecule type" value="Genomic_DNA"/>
</dbReference>
<dbReference type="KEGG" id="mzi:HWN40_12910"/>
<accession>A0A7D5E990</accession>
<gene>
    <name evidence="1" type="ORF">HWN40_12910</name>
</gene>
<dbReference type="RefSeq" id="WP_176966113.1">
    <property type="nucleotide sequence ID" value="NZ_CP058215.1"/>
</dbReference>
<dbReference type="GeneID" id="55822591"/>
<reference evidence="1 2" key="1">
    <citation type="submission" date="2020-06" db="EMBL/GenBank/DDBJ databases">
        <title>Methanolobus halotolerans sp. nov., isolated from a saline lake Tus in Siberia.</title>
        <authorList>
            <person name="Shen Y."/>
            <person name="Chen S.-C."/>
            <person name="Lai M.-C."/>
            <person name="Huang H.-H."/>
            <person name="Chiu H.-H."/>
            <person name="Tang S.-L."/>
            <person name="Rogozin D.Y."/>
            <person name="Degermendzhy A.G."/>
        </authorList>
    </citation>
    <scope>NUCLEOTIDE SEQUENCE [LARGE SCALE GENOMIC DNA]</scope>
    <source>
        <strain evidence="1 2">DSM 21339</strain>
    </source>
</reference>
<proteinExistence type="predicted"/>
<dbReference type="AlphaFoldDB" id="A0A7D5E990"/>
<sequence length="86" mass="9653">MEEIFILEVGEKKKIKGSFFGGNVEMVYCGMSGEKTFSIGLLFSEGYQGHGLNLFFPARSTSITLDKKKYHVRNVTPENITLQVSE</sequence>
<evidence type="ECO:0000313" key="1">
    <source>
        <dbReference type="EMBL" id="QLC51058.1"/>
    </source>
</evidence>
<keyword evidence="2" id="KW-1185">Reference proteome</keyword>
<evidence type="ECO:0000313" key="2">
    <source>
        <dbReference type="Proteomes" id="UP000509594"/>
    </source>
</evidence>
<organism evidence="1 2">
    <name type="scientific">Methanolobus zinderi</name>
    <dbReference type="NCBI Taxonomy" id="536044"/>
    <lineage>
        <taxon>Archaea</taxon>
        <taxon>Methanobacteriati</taxon>
        <taxon>Methanobacteriota</taxon>
        <taxon>Stenosarchaea group</taxon>
        <taxon>Methanomicrobia</taxon>
        <taxon>Methanosarcinales</taxon>
        <taxon>Methanosarcinaceae</taxon>
        <taxon>Methanolobus</taxon>
    </lineage>
</organism>
<dbReference type="OrthoDB" id="124471at2157"/>
<name>A0A7D5E990_9EURY</name>